<dbReference type="NCBIfam" id="TIGR02097">
    <property type="entry name" value="yccV"/>
    <property type="match status" value="1"/>
</dbReference>
<dbReference type="InterPro" id="IPR053189">
    <property type="entry name" value="Clp_protease_adapter_ClpF"/>
</dbReference>
<sequence>MNRASFFSPQAGRVIDAPRQTRARFAIGDVVRHKHHDFRGVVFDIDPVFANSEEWYQSIPLDVRPGREQPYYHLLAENEDSSYVAYVSQQNLTGDAEGGPVDHPSLSQIFEDFRNGRYQLRRGMAH</sequence>
<keyword evidence="3" id="KW-0238">DNA-binding</keyword>
<protein>
    <recommendedName>
        <fullName evidence="1">Heat shock protein HspQ</fullName>
    </recommendedName>
</protein>
<dbReference type="InterPro" id="IPR011722">
    <property type="entry name" value="Hemimethylated_DNA-bd_dom"/>
</dbReference>
<evidence type="ECO:0000259" key="2">
    <source>
        <dbReference type="SMART" id="SM00992"/>
    </source>
</evidence>
<dbReference type="SMART" id="SM00992">
    <property type="entry name" value="YccV-like"/>
    <property type="match status" value="1"/>
</dbReference>
<feature type="domain" description="Hemimethylated DNA-binding" evidence="2">
    <location>
        <begin position="22"/>
        <end position="121"/>
    </location>
</feature>
<evidence type="ECO:0000313" key="4">
    <source>
        <dbReference type="Proteomes" id="UP000031057"/>
    </source>
</evidence>
<dbReference type="SUPFAM" id="SSF141255">
    <property type="entry name" value="YccV-like"/>
    <property type="match status" value="1"/>
</dbReference>
<name>A0A0B1ZQ92_9SPHN</name>
<dbReference type="AlphaFoldDB" id="A0A0B1ZQ92"/>
<dbReference type="PANTHER" id="PTHR48439:SF1">
    <property type="entry name" value="HEMIMETHYLATED DNA-BINDING DOMAIN-CONTAINING PROTEIN"/>
    <property type="match status" value="1"/>
</dbReference>
<dbReference type="RefSeq" id="WP_039281752.1">
    <property type="nucleotide sequence ID" value="NZ_JTDI01000002.1"/>
</dbReference>
<reference evidence="3 4" key="1">
    <citation type="submission" date="2014-10" db="EMBL/GenBank/DDBJ databases">
        <title>Genome sequence of Novosphingobium malaysiense MUSC 273(T).</title>
        <authorList>
            <person name="Lee L.-H."/>
        </authorList>
    </citation>
    <scope>NUCLEOTIDE SEQUENCE [LARGE SCALE GENOMIC DNA]</scope>
    <source>
        <strain evidence="3 4">MUSC 273</strain>
    </source>
</reference>
<organism evidence="3 4">
    <name type="scientific">Novosphingobium malaysiense</name>
    <dbReference type="NCBI Taxonomy" id="1348853"/>
    <lineage>
        <taxon>Bacteria</taxon>
        <taxon>Pseudomonadati</taxon>
        <taxon>Pseudomonadota</taxon>
        <taxon>Alphaproteobacteria</taxon>
        <taxon>Sphingomonadales</taxon>
        <taxon>Sphingomonadaceae</taxon>
        <taxon>Novosphingobium</taxon>
    </lineage>
</organism>
<comment type="caution">
    <text evidence="3">The sequence shown here is derived from an EMBL/GenBank/DDBJ whole genome shotgun (WGS) entry which is preliminary data.</text>
</comment>
<gene>
    <name evidence="3" type="ORF">LK12_07760</name>
</gene>
<dbReference type="GO" id="GO:0003677">
    <property type="term" value="F:DNA binding"/>
    <property type="evidence" value="ECO:0007669"/>
    <property type="project" value="UniProtKB-UniRule"/>
</dbReference>
<proteinExistence type="predicted"/>
<dbReference type="Pfam" id="PF08755">
    <property type="entry name" value="YccV-like"/>
    <property type="match status" value="1"/>
</dbReference>
<dbReference type="Gene3D" id="2.30.30.390">
    <property type="entry name" value="Hemimethylated DNA-binding domain"/>
    <property type="match status" value="1"/>
</dbReference>
<accession>A0A0B1ZQ92</accession>
<dbReference type="InterPro" id="IPR036623">
    <property type="entry name" value="Hemimethylated_DNA-bd_sf"/>
</dbReference>
<dbReference type="STRING" id="1348853.LK12_07760"/>
<evidence type="ECO:0000313" key="3">
    <source>
        <dbReference type="EMBL" id="KHK92756.1"/>
    </source>
</evidence>
<dbReference type="Proteomes" id="UP000031057">
    <property type="component" value="Unassembled WGS sequence"/>
</dbReference>
<dbReference type="EMBL" id="JTDI01000002">
    <property type="protein sequence ID" value="KHK92756.1"/>
    <property type="molecule type" value="Genomic_DNA"/>
</dbReference>
<evidence type="ECO:0000256" key="1">
    <source>
        <dbReference type="NCBIfam" id="TIGR02097"/>
    </source>
</evidence>
<dbReference type="PANTHER" id="PTHR48439">
    <property type="entry name" value="HEMIMETHYLATED DNA-BINDING DOMAIN-CONTAINING PROTEIN"/>
    <property type="match status" value="1"/>
</dbReference>
<dbReference type="OrthoDB" id="9797680at2"/>
<keyword evidence="4" id="KW-1185">Reference proteome</keyword>